<sequence>MTAKRQSPIKLKDILAESKKVDVMSTFLVDPETKKTVKYNEYFDRTQVEKLTLELFNDMQYAIEKEYSFFESDEQLIKYELLLIIKYFSHFKNEIGDTFEEKIMAMEALMKIGLFDLFFDEIFDQNQVGEVIERVNKVAEKAVLAQEAINETLETKGDFK</sequence>
<proteinExistence type="predicted"/>
<comment type="caution">
    <text evidence="1">The sequence shown here is derived from an EMBL/GenBank/DDBJ whole genome shotgun (WGS) entry which is preliminary data.</text>
</comment>
<dbReference type="Proteomes" id="UP001478862">
    <property type="component" value="Unassembled WGS sequence"/>
</dbReference>
<evidence type="ECO:0000313" key="2">
    <source>
        <dbReference type="Proteomes" id="UP001478862"/>
    </source>
</evidence>
<organism evidence="1 2">
    <name type="scientific">Lysinibacillus zambalensis</name>
    <dbReference type="NCBI Taxonomy" id="3160866"/>
    <lineage>
        <taxon>Bacteria</taxon>
        <taxon>Bacillati</taxon>
        <taxon>Bacillota</taxon>
        <taxon>Bacilli</taxon>
        <taxon>Bacillales</taxon>
        <taxon>Bacillaceae</taxon>
        <taxon>Lysinibacillus</taxon>
    </lineage>
</organism>
<accession>A0ABV1MY91</accession>
<dbReference type="RefSeq" id="WP_349660995.1">
    <property type="nucleotide sequence ID" value="NZ_JBEGDG010000015.1"/>
</dbReference>
<gene>
    <name evidence="1" type="ORF">ABNX05_18155</name>
</gene>
<keyword evidence="2" id="KW-1185">Reference proteome</keyword>
<reference evidence="1 2" key="1">
    <citation type="submission" date="2024-06" db="EMBL/GenBank/DDBJ databases">
        <title>Lysinibacillus zambalefons sp. nov., a Novel Firmicute Isolated from the Poon Bato Zambales Hyperalkaline Spring.</title>
        <authorList>
            <person name="Aja J.A."/>
            <person name="Lazaro J.E.H."/>
            <person name="Llorin L.D."/>
            <person name="Lim K.R."/>
            <person name="Teodosio J."/>
            <person name="Dalisay D.S."/>
        </authorList>
    </citation>
    <scope>NUCLEOTIDE SEQUENCE [LARGE SCALE GENOMIC DNA]</scope>
    <source>
        <strain evidence="1 2">M3</strain>
    </source>
</reference>
<name>A0ABV1MY91_9BACI</name>
<dbReference type="EMBL" id="JBEGDG010000015">
    <property type="protein sequence ID" value="MEQ6356549.1"/>
    <property type="molecule type" value="Genomic_DNA"/>
</dbReference>
<protein>
    <submittedName>
        <fullName evidence="1">Uncharacterized protein</fullName>
    </submittedName>
</protein>
<evidence type="ECO:0000313" key="1">
    <source>
        <dbReference type="EMBL" id="MEQ6356549.1"/>
    </source>
</evidence>